<dbReference type="Gene3D" id="3.30.420.480">
    <property type="entry name" value="Domain of unknown function (DUF4445)"/>
    <property type="match status" value="1"/>
</dbReference>
<evidence type="ECO:0000313" key="2">
    <source>
        <dbReference type="EMBL" id="MSS62360.1"/>
    </source>
</evidence>
<sequence>MYKVTFYPINIEQFVEEGSTILNAARQAGIILDAPCGGNGNCKKCKVTICAGGRKKDVLACKTFVLEDLSVYLPEVAEHHILSEGKNFPFFWNPILKMEESKTGNGALFSFQGRQVQLKLKSDDWYMVAFDIGTTTIVGYLMDGSTGKQIAADSMLNPQTVYGADVMERCRYAAVHGATELQTKTFEGLNQLLHHMRGKIGINKEQILAVSIAGNVCMNHFLAGISIESLLKVPYHPGFYRWFWRKGKETMFHMNSDGYVLFLPNIGGFVGADTSSAMLNANLDETENLSCLIDIGTNGEIVIGNKTTTIACSTAAGPALEGANIVCGMRGASGAIDHVWMERGQIAVATIDKAKPAGICGSGLIDAVAVMLSYGFIDKTGRICEKKELKQFEAKQNQNRLCEINGEKAFILVFPSMTEREQGIYITQQDIRELQLAKAAILAGILSLLKKKNWEKKDIKNVFLAGAFGSFMSIESAFLIGLIPKEWRGKTVVLGNAAGEGAKEVLCDEQAILRCEKLARQTEVLELASDSEFQKMFLSCMDFAG</sequence>
<dbReference type="InterPro" id="IPR036010">
    <property type="entry name" value="2Fe-2S_ferredoxin-like_sf"/>
</dbReference>
<gene>
    <name evidence="2" type="ORF">FYJ58_00430</name>
</gene>
<dbReference type="InterPro" id="IPR052911">
    <property type="entry name" value="Corrinoid_activation_enz"/>
</dbReference>
<dbReference type="InterPro" id="IPR042259">
    <property type="entry name" value="Raco-like_middle_sf"/>
</dbReference>
<dbReference type="GO" id="GO:0051536">
    <property type="term" value="F:iron-sulfur cluster binding"/>
    <property type="evidence" value="ECO:0007669"/>
    <property type="project" value="InterPro"/>
</dbReference>
<dbReference type="InterPro" id="IPR043129">
    <property type="entry name" value="ATPase_NBD"/>
</dbReference>
<dbReference type="Pfam" id="PF17651">
    <property type="entry name" value="Raco_middle"/>
    <property type="match status" value="1"/>
</dbReference>
<dbReference type="Pfam" id="PF14574">
    <property type="entry name" value="RACo_C_ter"/>
    <property type="match status" value="1"/>
</dbReference>
<accession>A0A6L5XU79</accession>
<name>A0A6L5XU79_9FIRM</name>
<dbReference type="SUPFAM" id="SSF53067">
    <property type="entry name" value="Actin-like ATPase domain"/>
    <property type="match status" value="1"/>
</dbReference>
<dbReference type="RefSeq" id="WP_154515595.1">
    <property type="nucleotide sequence ID" value="NZ_VUMT01000001.1"/>
</dbReference>
<dbReference type="InterPro" id="IPR001041">
    <property type="entry name" value="2Fe-2S_ferredoxin-type"/>
</dbReference>
<dbReference type="Gene3D" id="3.10.20.30">
    <property type="match status" value="1"/>
</dbReference>
<dbReference type="InterPro" id="IPR041414">
    <property type="entry name" value="Raco-like_middle"/>
</dbReference>
<reference evidence="2 3" key="1">
    <citation type="submission" date="2019-08" db="EMBL/GenBank/DDBJ databases">
        <title>In-depth cultivation of the pig gut microbiome towards novel bacterial diversity and tailored functional studies.</title>
        <authorList>
            <person name="Wylensek D."/>
            <person name="Hitch T.C.A."/>
            <person name="Clavel T."/>
        </authorList>
    </citation>
    <scope>NUCLEOTIDE SEQUENCE [LARGE SCALE GENOMIC DNA]</scope>
    <source>
        <strain evidence="2 3">WCA-693-APC-MOT-I</strain>
    </source>
</reference>
<keyword evidence="3" id="KW-1185">Reference proteome</keyword>
<dbReference type="SUPFAM" id="SSF54292">
    <property type="entry name" value="2Fe-2S ferredoxin-like"/>
    <property type="match status" value="1"/>
</dbReference>
<evidence type="ECO:0000313" key="3">
    <source>
        <dbReference type="Proteomes" id="UP000482209"/>
    </source>
</evidence>
<dbReference type="Proteomes" id="UP000482209">
    <property type="component" value="Unassembled WGS sequence"/>
</dbReference>
<dbReference type="PANTHER" id="PTHR42895:SF2">
    <property type="entry name" value="IRON-SULFUR CLUSTER PROTEIN"/>
    <property type="match status" value="1"/>
</dbReference>
<dbReference type="InterPro" id="IPR027980">
    <property type="entry name" value="RACo_C"/>
</dbReference>
<dbReference type="EMBL" id="VUMT01000001">
    <property type="protein sequence ID" value="MSS62360.1"/>
    <property type="molecule type" value="Genomic_DNA"/>
</dbReference>
<dbReference type="PANTHER" id="PTHR42895">
    <property type="entry name" value="IRON-SULFUR CLUSTER-BINDING PROTEIN-RELATED"/>
    <property type="match status" value="1"/>
</dbReference>
<dbReference type="Pfam" id="PF00111">
    <property type="entry name" value="Fer2"/>
    <property type="match status" value="1"/>
</dbReference>
<feature type="domain" description="2Fe-2S ferredoxin-type" evidence="1">
    <location>
        <begin position="2"/>
        <end position="77"/>
    </location>
</feature>
<comment type="caution">
    <text evidence="2">The sequence shown here is derived from an EMBL/GenBank/DDBJ whole genome shotgun (WGS) entry which is preliminary data.</text>
</comment>
<protein>
    <submittedName>
        <fullName evidence="2">DUF4445 domain-containing protein</fullName>
    </submittedName>
</protein>
<dbReference type="InterPro" id="IPR012675">
    <property type="entry name" value="Beta-grasp_dom_sf"/>
</dbReference>
<dbReference type="AlphaFoldDB" id="A0A6L5XU79"/>
<dbReference type="CDD" id="cd00207">
    <property type="entry name" value="fer2"/>
    <property type="match status" value="1"/>
</dbReference>
<proteinExistence type="predicted"/>
<evidence type="ECO:0000259" key="1">
    <source>
        <dbReference type="PROSITE" id="PS51085"/>
    </source>
</evidence>
<organism evidence="2 3">
    <name type="scientific">Velocimicrobium porci</name>
    <dbReference type="NCBI Taxonomy" id="2606634"/>
    <lineage>
        <taxon>Bacteria</taxon>
        <taxon>Bacillati</taxon>
        <taxon>Bacillota</taxon>
        <taxon>Clostridia</taxon>
        <taxon>Lachnospirales</taxon>
        <taxon>Lachnospiraceae</taxon>
        <taxon>Velocimicrobium</taxon>
    </lineage>
</organism>
<dbReference type="PROSITE" id="PS51085">
    <property type="entry name" value="2FE2S_FER_2"/>
    <property type="match status" value="1"/>
</dbReference>